<dbReference type="PANTHER" id="PTHR15427:SF52">
    <property type="entry name" value="C1Q DOMAIN-CONTAINING PROTEIN"/>
    <property type="match status" value="1"/>
</dbReference>
<name>A0ABQ8MJX1_LABRO</name>
<gene>
    <name evidence="9" type="ORF">H4Q32_011632</name>
</gene>
<dbReference type="PRINTS" id="PR00007">
    <property type="entry name" value="COMPLEMNTC1Q"/>
</dbReference>
<evidence type="ECO:0000256" key="6">
    <source>
        <dbReference type="SAM" id="MobiDB-lite"/>
    </source>
</evidence>
<feature type="chain" id="PRO_5047126914" evidence="7">
    <location>
        <begin position="30"/>
        <end position="472"/>
    </location>
</feature>
<keyword evidence="4 7" id="KW-0732">Signal</keyword>
<evidence type="ECO:0000256" key="4">
    <source>
        <dbReference type="ARBA" id="ARBA00022729"/>
    </source>
</evidence>
<dbReference type="EMBL" id="JACTAM010000006">
    <property type="protein sequence ID" value="KAI2663167.1"/>
    <property type="molecule type" value="Genomic_DNA"/>
</dbReference>
<organism evidence="9 10">
    <name type="scientific">Labeo rohita</name>
    <name type="common">Indian major carp</name>
    <name type="synonym">Cyprinus rohita</name>
    <dbReference type="NCBI Taxonomy" id="84645"/>
    <lineage>
        <taxon>Eukaryota</taxon>
        <taxon>Metazoa</taxon>
        <taxon>Chordata</taxon>
        <taxon>Craniata</taxon>
        <taxon>Vertebrata</taxon>
        <taxon>Euteleostomi</taxon>
        <taxon>Actinopterygii</taxon>
        <taxon>Neopterygii</taxon>
        <taxon>Teleostei</taxon>
        <taxon>Ostariophysi</taxon>
        <taxon>Cypriniformes</taxon>
        <taxon>Cyprinidae</taxon>
        <taxon>Labeoninae</taxon>
        <taxon>Labeonini</taxon>
        <taxon>Labeo</taxon>
    </lineage>
</organism>
<dbReference type="InterPro" id="IPR050392">
    <property type="entry name" value="Collagen/C1q_domain"/>
</dbReference>
<keyword evidence="2" id="KW-0964">Secreted</keyword>
<dbReference type="PANTHER" id="PTHR15427">
    <property type="entry name" value="EMILIN ELASTIN MICROFIBRIL INTERFACE-LOCATED PROTEIN ELASTIN MICROFIBRIL INTERFACER"/>
    <property type="match status" value="1"/>
</dbReference>
<feature type="compositionally biased region" description="Basic and acidic residues" evidence="6">
    <location>
        <begin position="179"/>
        <end position="195"/>
    </location>
</feature>
<feature type="signal peptide" evidence="7">
    <location>
        <begin position="1"/>
        <end position="29"/>
    </location>
</feature>
<evidence type="ECO:0000256" key="1">
    <source>
        <dbReference type="ARBA" id="ARBA00004498"/>
    </source>
</evidence>
<dbReference type="Pfam" id="PF01391">
    <property type="entry name" value="Collagen"/>
    <property type="match status" value="1"/>
</dbReference>
<protein>
    <submittedName>
        <fullName evidence="9">Complement C1q tumor necrosis factor-related protein 1</fullName>
    </submittedName>
</protein>
<dbReference type="InterPro" id="IPR008983">
    <property type="entry name" value="Tumour_necrosis_fac-like_dom"/>
</dbReference>
<dbReference type="InterPro" id="IPR001073">
    <property type="entry name" value="C1q_dom"/>
</dbReference>
<evidence type="ECO:0000313" key="9">
    <source>
        <dbReference type="EMBL" id="KAI2663167.1"/>
    </source>
</evidence>
<dbReference type="Pfam" id="PF00386">
    <property type="entry name" value="C1q"/>
    <property type="match status" value="1"/>
</dbReference>
<feature type="domain" description="C1q" evidence="8">
    <location>
        <begin position="334"/>
        <end position="472"/>
    </location>
</feature>
<proteinExistence type="predicted"/>
<comment type="caution">
    <text evidence="9">The sequence shown here is derived from an EMBL/GenBank/DDBJ whole genome shotgun (WGS) entry which is preliminary data.</text>
</comment>
<feature type="region of interest" description="Disordered" evidence="6">
    <location>
        <begin position="293"/>
        <end position="335"/>
    </location>
</feature>
<feature type="compositionally biased region" description="Basic and acidic residues" evidence="6">
    <location>
        <begin position="293"/>
        <end position="302"/>
    </location>
</feature>
<evidence type="ECO:0000256" key="2">
    <source>
        <dbReference type="ARBA" id="ARBA00022525"/>
    </source>
</evidence>
<keyword evidence="3" id="KW-0272">Extracellular matrix</keyword>
<dbReference type="SUPFAM" id="SSF49842">
    <property type="entry name" value="TNF-like"/>
    <property type="match status" value="1"/>
</dbReference>
<sequence>MTTILQRSKRIISPSWLNFLLVIHSAAQGLWVFPEFGSVWGTAAWSKRNTNHRESLMGNMSDVNDICSEYVHLQLRLRFSEGRAGTVATKASCNMAYFSKQEKATVTIFILHMLYWPPHPSWKKSATYQHINSTDDVRRHSCLNESPECVCVSDRSKHISLFINWLEFDPGRETPPNVRESEGTREGVAEGARGRSGEFQQIPPVCAAELQSDSSLAARVTGRPRRGVVMLAVFLLLLLPPAASVPSPSRPTPRYCRRCCDHLDPPLSPASQSAANHTPEIRTIINMTILKGEKGERGDRGTPGKAGVDGPSGLRGVTGPKGSKGDTGAPGDPCKIQQSSFSVGRRKALHSADYYQALIFDTVFVNLGEHFNMFKGKFYCFVPGVYFFNVNIHTWNFKETYLHLMHNERQQVILYAQPSDRSIMQSQSVMLPLELNDEVWVRLYKRERDNAIYSDDVDVYITFNGHLVAPKV</sequence>
<keyword evidence="5" id="KW-0176">Collagen</keyword>
<evidence type="ECO:0000256" key="7">
    <source>
        <dbReference type="SAM" id="SignalP"/>
    </source>
</evidence>
<dbReference type="Proteomes" id="UP000830375">
    <property type="component" value="Unassembled WGS sequence"/>
</dbReference>
<evidence type="ECO:0000259" key="8">
    <source>
        <dbReference type="PROSITE" id="PS50871"/>
    </source>
</evidence>
<evidence type="ECO:0000256" key="3">
    <source>
        <dbReference type="ARBA" id="ARBA00022530"/>
    </source>
</evidence>
<comment type="subcellular location">
    <subcellularLocation>
        <location evidence="1">Secreted</location>
        <location evidence="1">Extracellular space</location>
        <location evidence="1">Extracellular matrix</location>
    </subcellularLocation>
</comment>
<evidence type="ECO:0000313" key="10">
    <source>
        <dbReference type="Proteomes" id="UP000830375"/>
    </source>
</evidence>
<feature type="region of interest" description="Disordered" evidence="6">
    <location>
        <begin position="173"/>
        <end position="195"/>
    </location>
</feature>
<keyword evidence="10" id="KW-1185">Reference proteome</keyword>
<accession>A0ABQ8MJX1</accession>
<dbReference type="InterPro" id="IPR008160">
    <property type="entry name" value="Collagen"/>
</dbReference>
<dbReference type="Gene3D" id="2.60.120.40">
    <property type="match status" value="1"/>
</dbReference>
<dbReference type="PROSITE" id="PS50871">
    <property type="entry name" value="C1Q"/>
    <property type="match status" value="1"/>
</dbReference>
<reference evidence="9 10" key="1">
    <citation type="submission" date="2022-01" db="EMBL/GenBank/DDBJ databases">
        <title>A high-quality chromosome-level genome assembly of rohu carp, Labeo rohita.</title>
        <authorList>
            <person name="Arick M.A. II"/>
            <person name="Hsu C.-Y."/>
            <person name="Magbanua Z."/>
            <person name="Pechanova O."/>
            <person name="Grover C."/>
            <person name="Miller E."/>
            <person name="Thrash A."/>
            <person name="Ezzel L."/>
            <person name="Alam S."/>
            <person name="Benzie J."/>
            <person name="Hamilton M."/>
            <person name="Karsi A."/>
            <person name="Lawrence M.L."/>
            <person name="Peterson D.G."/>
        </authorList>
    </citation>
    <scope>NUCLEOTIDE SEQUENCE [LARGE SCALE GENOMIC DNA]</scope>
    <source>
        <strain evidence="10">BAU-BD-2019</strain>
        <tissue evidence="9">Blood</tissue>
    </source>
</reference>
<dbReference type="SMART" id="SM00110">
    <property type="entry name" value="C1Q"/>
    <property type="match status" value="1"/>
</dbReference>
<evidence type="ECO:0000256" key="5">
    <source>
        <dbReference type="ARBA" id="ARBA00023119"/>
    </source>
</evidence>